<dbReference type="Pfam" id="PF13490">
    <property type="entry name" value="zf-HC2"/>
    <property type="match status" value="1"/>
</dbReference>
<protein>
    <submittedName>
        <fullName evidence="2">Zf-HC2 domain-containing protein</fullName>
    </submittedName>
</protein>
<accession>A0AA43THN5</accession>
<dbReference type="InterPro" id="IPR027383">
    <property type="entry name" value="Znf_put"/>
</dbReference>
<reference evidence="2" key="1">
    <citation type="submission" date="2023-01" db="EMBL/GenBank/DDBJ databases">
        <title>Biogeochemical cycle of methane in antarctic sediments.</title>
        <authorList>
            <person name="Roldan D.M."/>
            <person name="Menes R.J."/>
        </authorList>
    </citation>
    <scope>NUCLEOTIDE SEQUENCE [LARGE SCALE GENOMIC DNA]</scope>
    <source>
        <strain evidence="2">K-2018 MAG008</strain>
    </source>
</reference>
<evidence type="ECO:0000313" key="2">
    <source>
        <dbReference type="EMBL" id="MDI1230559.1"/>
    </source>
</evidence>
<dbReference type="AlphaFoldDB" id="A0AA43THN5"/>
<organism evidence="2 3">
    <name type="scientific">Candidatus Methylobacter titanis</name>
    <dbReference type="NCBI Taxonomy" id="3053457"/>
    <lineage>
        <taxon>Bacteria</taxon>
        <taxon>Pseudomonadati</taxon>
        <taxon>Pseudomonadota</taxon>
        <taxon>Gammaproteobacteria</taxon>
        <taxon>Methylococcales</taxon>
        <taxon>Methylococcaceae</taxon>
        <taxon>Methylobacter</taxon>
    </lineage>
</organism>
<gene>
    <name evidence="2" type="ORF">PSU93_05350</name>
</gene>
<name>A0AA43THN5_9GAMM</name>
<keyword evidence="3" id="KW-1185">Reference proteome</keyword>
<comment type="caution">
    <text evidence="2">The sequence shown here is derived from an EMBL/GenBank/DDBJ whole genome shotgun (WGS) entry which is preliminary data.</text>
</comment>
<proteinExistence type="predicted"/>
<dbReference type="EMBL" id="JAQSDF010000010">
    <property type="protein sequence ID" value="MDI1230559.1"/>
    <property type="molecule type" value="Genomic_DNA"/>
</dbReference>
<evidence type="ECO:0000313" key="3">
    <source>
        <dbReference type="Proteomes" id="UP001160519"/>
    </source>
</evidence>
<evidence type="ECO:0000259" key="1">
    <source>
        <dbReference type="Pfam" id="PF13490"/>
    </source>
</evidence>
<sequence>MLKCKQIIDLASNSLDTELPWRMRWQMKLHLLMCKTCSRYFKQLQFLQKITDGLHNHCQSISLSAPARKRISDRIKGDR</sequence>
<dbReference type="Proteomes" id="UP001160519">
    <property type="component" value="Unassembled WGS sequence"/>
</dbReference>
<feature type="domain" description="Putative zinc-finger" evidence="1">
    <location>
        <begin position="4"/>
        <end position="37"/>
    </location>
</feature>